<dbReference type="PANTHER" id="PTHR48051:SF1">
    <property type="entry name" value="RAS SUPPRESSOR PROTEIN 1"/>
    <property type="match status" value="1"/>
</dbReference>
<dbReference type="InterPro" id="IPR055414">
    <property type="entry name" value="LRR_R13L4/SHOC2-like"/>
</dbReference>
<name>A0AAN9TU58_9HEMI</name>
<evidence type="ECO:0000256" key="2">
    <source>
        <dbReference type="ARBA" id="ARBA00022737"/>
    </source>
</evidence>
<dbReference type="InterPro" id="IPR003591">
    <property type="entry name" value="Leu-rich_rpt_typical-subtyp"/>
</dbReference>
<dbReference type="Pfam" id="PF00560">
    <property type="entry name" value="LRR_1"/>
    <property type="match status" value="1"/>
</dbReference>
<reference evidence="4 5" key="1">
    <citation type="submission" date="2024-03" db="EMBL/GenBank/DDBJ databases">
        <title>Adaptation during the transition from Ophiocordyceps entomopathogen to insect associate is accompanied by gene loss and intensified selection.</title>
        <authorList>
            <person name="Ward C.M."/>
            <person name="Onetto C.A."/>
            <person name="Borneman A.R."/>
        </authorList>
    </citation>
    <scope>NUCLEOTIDE SEQUENCE [LARGE SCALE GENOMIC DNA]</scope>
    <source>
        <strain evidence="4">AWRI1</strain>
        <tissue evidence="4">Single Adult Female</tissue>
    </source>
</reference>
<dbReference type="GO" id="GO:0005737">
    <property type="term" value="C:cytoplasm"/>
    <property type="evidence" value="ECO:0007669"/>
    <property type="project" value="TreeGrafter"/>
</dbReference>
<evidence type="ECO:0000259" key="3">
    <source>
        <dbReference type="Pfam" id="PF23598"/>
    </source>
</evidence>
<feature type="domain" description="Disease resistance R13L4/SHOC-2-like LRR" evidence="3">
    <location>
        <begin position="8"/>
        <end position="79"/>
    </location>
</feature>
<protein>
    <recommendedName>
        <fullName evidence="3">Disease resistance R13L4/SHOC-2-like LRR domain-containing protein</fullName>
    </recommendedName>
</protein>
<sequence length="287" mass="33202">MENLSEIHLSSNKLTNLPEEISKLKILRVLDVLENQITELPQSLTSLKQLVRLDASKNLLKKLPDDIGKMKALQHLYLSENQISRIPNSIDDCISLREINLNSNNLTSIPKSMVRMFNLRIMSVNQNKLLYLPPIPFKTEHLTILAEKNEYLSHISHEVEIWSDNWLRLRMDDPVDENERKNFGGLRNVAIPEYSVICTEKGSTLVIPMTVHHLNDKKIMSLQEYCFRELEFLLMGKRTSTLRQLLSGAPYLIRKLIGNGPKARCYRCERGEKIVSTSNFNTKEFNR</sequence>
<dbReference type="EMBL" id="JBBCAQ010000006">
    <property type="protein sequence ID" value="KAK7603762.1"/>
    <property type="molecule type" value="Genomic_DNA"/>
</dbReference>
<dbReference type="PANTHER" id="PTHR48051">
    <property type="match status" value="1"/>
</dbReference>
<keyword evidence="2" id="KW-0677">Repeat</keyword>
<evidence type="ECO:0000313" key="5">
    <source>
        <dbReference type="Proteomes" id="UP001367676"/>
    </source>
</evidence>
<dbReference type="SMART" id="SM00369">
    <property type="entry name" value="LRR_TYP"/>
    <property type="match status" value="5"/>
</dbReference>
<proteinExistence type="predicted"/>
<dbReference type="InterPro" id="IPR001611">
    <property type="entry name" value="Leu-rich_rpt"/>
</dbReference>
<keyword evidence="5" id="KW-1185">Reference proteome</keyword>
<dbReference type="Gene3D" id="3.80.10.10">
    <property type="entry name" value="Ribonuclease Inhibitor"/>
    <property type="match status" value="1"/>
</dbReference>
<dbReference type="PROSITE" id="PS51450">
    <property type="entry name" value="LRR"/>
    <property type="match status" value="3"/>
</dbReference>
<dbReference type="InterPro" id="IPR050216">
    <property type="entry name" value="LRR_domain-containing"/>
</dbReference>
<accession>A0AAN9TU58</accession>
<dbReference type="InterPro" id="IPR032675">
    <property type="entry name" value="LRR_dom_sf"/>
</dbReference>
<organism evidence="4 5">
    <name type="scientific">Parthenolecanium corni</name>
    <dbReference type="NCBI Taxonomy" id="536013"/>
    <lineage>
        <taxon>Eukaryota</taxon>
        <taxon>Metazoa</taxon>
        <taxon>Ecdysozoa</taxon>
        <taxon>Arthropoda</taxon>
        <taxon>Hexapoda</taxon>
        <taxon>Insecta</taxon>
        <taxon>Pterygota</taxon>
        <taxon>Neoptera</taxon>
        <taxon>Paraneoptera</taxon>
        <taxon>Hemiptera</taxon>
        <taxon>Sternorrhyncha</taxon>
        <taxon>Coccoidea</taxon>
        <taxon>Coccidae</taxon>
        <taxon>Parthenolecanium</taxon>
    </lineage>
</organism>
<evidence type="ECO:0000256" key="1">
    <source>
        <dbReference type="ARBA" id="ARBA00022614"/>
    </source>
</evidence>
<dbReference type="AlphaFoldDB" id="A0AAN9TU58"/>
<comment type="caution">
    <text evidence="4">The sequence shown here is derived from an EMBL/GenBank/DDBJ whole genome shotgun (WGS) entry which is preliminary data.</text>
</comment>
<dbReference type="Pfam" id="PF23598">
    <property type="entry name" value="LRR_14"/>
    <property type="match status" value="1"/>
</dbReference>
<evidence type="ECO:0000313" key="4">
    <source>
        <dbReference type="EMBL" id="KAK7603762.1"/>
    </source>
</evidence>
<dbReference type="SUPFAM" id="SSF52058">
    <property type="entry name" value="L domain-like"/>
    <property type="match status" value="1"/>
</dbReference>
<dbReference type="SMART" id="SM00364">
    <property type="entry name" value="LRR_BAC"/>
    <property type="match status" value="5"/>
</dbReference>
<keyword evidence="1" id="KW-0433">Leucine-rich repeat</keyword>
<dbReference type="Proteomes" id="UP001367676">
    <property type="component" value="Unassembled WGS sequence"/>
</dbReference>
<gene>
    <name evidence="4" type="ORF">V9T40_003761</name>
</gene>